<sequence>MPGPPCPVLTCAPCPAAVDAGSAQEIRTYRLSGRRWIYNQLELSLQREGSSGTAVAAVEQAAASNESGVAFLLHLDRGVKVQAHIYCCHADAEPCRPGAAAGGGEEGTSGGEQFAWRLVTRQQCCKGCQGPVLRAIQRFGRVGKRQAAKAAAAGEGQGDGGNAARKDPRFMYLSLDEACTHVGATAFRLVAGIYNRQGTRLLGTAVSPPIRSLANNDAPTGAAHIKMEAVLPSDWEGWSGGSGSKRRGGQAAQRQLKRPSQADGTPQQPLPGLRTPTTSDKLSLLDRPATISRLPAPGCTFMQLPFPPAASSAPPRLPVSRQLSLPGEPPSPLALGGHGNGTSAGGGGGGGDAANAGSRELGAWAADALCAVPPAELAAQLAPSLPFYSSSQAAAEREAERQLSLLQQLKSSIAAATQPSAVSCGSPFGLAGGGGATVKAGMQTGSSHPHLPALAPAYSVTLPLPAGAVPLPIPTNGLWLSLRSHSLDTSMSAATAATHTAAGDTNAAGNASGAATGGTAATHSGAGRHAAALGSPAATCHSPMPLPPEMAPGLGGGGLELGRCCGLDGDLELEAMHSLMSDSHPSGMHVDLAPLLDDMGLSGL</sequence>
<accession>A0AAD5DIH2</accession>
<comment type="caution">
    <text evidence="2">The sequence shown here is derived from an EMBL/GenBank/DDBJ whole genome shotgun (WGS) entry which is preliminary data.</text>
</comment>
<dbReference type="EMBL" id="JADXDR010000170">
    <property type="protein sequence ID" value="KAI7836904.1"/>
    <property type="molecule type" value="Genomic_DNA"/>
</dbReference>
<keyword evidence="3" id="KW-1185">Reference proteome</keyword>
<feature type="region of interest" description="Disordered" evidence="1">
    <location>
        <begin position="236"/>
        <end position="285"/>
    </location>
</feature>
<gene>
    <name evidence="2" type="ORF">COHA_009236</name>
</gene>
<name>A0AAD5DIH2_9CHLO</name>
<evidence type="ECO:0000313" key="2">
    <source>
        <dbReference type="EMBL" id="KAI7836904.1"/>
    </source>
</evidence>
<dbReference type="AlphaFoldDB" id="A0AAD5DIH2"/>
<protein>
    <submittedName>
        <fullName evidence="2">Uncharacterized protein</fullName>
    </submittedName>
</protein>
<organism evidence="2 3">
    <name type="scientific">Chlorella ohadii</name>
    <dbReference type="NCBI Taxonomy" id="2649997"/>
    <lineage>
        <taxon>Eukaryota</taxon>
        <taxon>Viridiplantae</taxon>
        <taxon>Chlorophyta</taxon>
        <taxon>core chlorophytes</taxon>
        <taxon>Trebouxiophyceae</taxon>
        <taxon>Chlorellales</taxon>
        <taxon>Chlorellaceae</taxon>
        <taxon>Chlorella clade</taxon>
        <taxon>Chlorella</taxon>
    </lineage>
</organism>
<feature type="compositionally biased region" description="Low complexity" evidence="1">
    <location>
        <begin position="309"/>
        <end position="320"/>
    </location>
</feature>
<dbReference type="Proteomes" id="UP001205105">
    <property type="component" value="Unassembled WGS sequence"/>
</dbReference>
<evidence type="ECO:0000256" key="1">
    <source>
        <dbReference type="SAM" id="MobiDB-lite"/>
    </source>
</evidence>
<feature type="region of interest" description="Disordered" evidence="1">
    <location>
        <begin position="307"/>
        <end position="353"/>
    </location>
</feature>
<reference evidence="2" key="1">
    <citation type="submission" date="2020-11" db="EMBL/GenBank/DDBJ databases">
        <title>Chlorella ohadii genome sequencing and assembly.</title>
        <authorList>
            <person name="Murik O."/>
            <person name="Treves H."/>
            <person name="Kedem I."/>
            <person name="Shotland Y."/>
            <person name="Kaplan A."/>
        </authorList>
    </citation>
    <scope>NUCLEOTIDE SEQUENCE</scope>
    <source>
        <strain evidence="2">1</strain>
    </source>
</reference>
<proteinExistence type="predicted"/>
<feature type="region of interest" description="Disordered" evidence="1">
    <location>
        <begin position="503"/>
        <end position="530"/>
    </location>
</feature>
<feature type="compositionally biased region" description="Gly residues" evidence="1">
    <location>
        <begin position="336"/>
        <end position="352"/>
    </location>
</feature>
<evidence type="ECO:0000313" key="3">
    <source>
        <dbReference type="Proteomes" id="UP001205105"/>
    </source>
</evidence>